<protein>
    <submittedName>
        <fullName evidence="2">Uncharacterized protein</fullName>
    </submittedName>
</protein>
<keyword evidence="1" id="KW-1133">Transmembrane helix</keyword>
<accession>A0AAQ4EQE5</accession>
<comment type="caution">
    <text evidence="2">The sequence shown here is derived from an EMBL/GenBank/DDBJ whole genome shotgun (WGS) entry which is preliminary data.</text>
</comment>
<feature type="transmembrane region" description="Helical" evidence="1">
    <location>
        <begin position="52"/>
        <end position="71"/>
    </location>
</feature>
<reference evidence="2 3" key="1">
    <citation type="journal article" date="2023" name="Arcadia Sci">
        <title>De novo assembly of a long-read Amblyomma americanum tick genome.</title>
        <authorList>
            <person name="Chou S."/>
            <person name="Poskanzer K.E."/>
            <person name="Rollins M."/>
            <person name="Thuy-Boun P.S."/>
        </authorList>
    </citation>
    <scope>NUCLEOTIDE SEQUENCE [LARGE SCALE GENOMIC DNA]</scope>
    <source>
        <strain evidence="2">F_SG_1</strain>
        <tissue evidence="2">Salivary glands</tissue>
    </source>
</reference>
<keyword evidence="3" id="KW-1185">Reference proteome</keyword>
<sequence length="141" mass="15231">MIPLFDQAGSYDFHNIQGQRPAPQQSRPARVRDFGQCSVEVRDGRELQQPSMAVILDLIAAVVISVAVFIICVDFRRFAAIGNGTSDDDLVGEEDAGAGAEPLVLFMLVTSFVVVVFAVCRIFAAVIHFRTQATASVTTSV</sequence>
<proteinExistence type="predicted"/>
<keyword evidence="1" id="KW-0472">Membrane</keyword>
<gene>
    <name evidence="2" type="ORF">V5799_029667</name>
</gene>
<evidence type="ECO:0000313" key="3">
    <source>
        <dbReference type="Proteomes" id="UP001321473"/>
    </source>
</evidence>
<keyword evidence="1" id="KW-0812">Transmembrane</keyword>
<evidence type="ECO:0000256" key="1">
    <source>
        <dbReference type="SAM" id="Phobius"/>
    </source>
</evidence>
<dbReference type="AlphaFoldDB" id="A0AAQ4EQE5"/>
<name>A0AAQ4EQE5_AMBAM</name>
<dbReference type="EMBL" id="JARKHS020012317">
    <property type="protein sequence ID" value="KAK8776994.1"/>
    <property type="molecule type" value="Genomic_DNA"/>
</dbReference>
<dbReference type="Proteomes" id="UP001321473">
    <property type="component" value="Unassembled WGS sequence"/>
</dbReference>
<feature type="transmembrane region" description="Helical" evidence="1">
    <location>
        <begin position="103"/>
        <end position="124"/>
    </location>
</feature>
<organism evidence="2 3">
    <name type="scientific">Amblyomma americanum</name>
    <name type="common">Lone star tick</name>
    <dbReference type="NCBI Taxonomy" id="6943"/>
    <lineage>
        <taxon>Eukaryota</taxon>
        <taxon>Metazoa</taxon>
        <taxon>Ecdysozoa</taxon>
        <taxon>Arthropoda</taxon>
        <taxon>Chelicerata</taxon>
        <taxon>Arachnida</taxon>
        <taxon>Acari</taxon>
        <taxon>Parasitiformes</taxon>
        <taxon>Ixodida</taxon>
        <taxon>Ixodoidea</taxon>
        <taxon>Ixodidae</taxon>
        <taxon>Amblyomminae</taxon>
        <taxon>Amblyomma</taxon>
    </lineage>
</organism>
<evidence type="ECO:0000313" key="2">
    <source>
        <dbReference type="EMBL" id="KAK8776994.1"/>
    </source>
</evidence>